<reference evidence="1" key="1">
    <citation type="submission" date="2022-10" db="EMBL/GenBank/DDBJ databases">
        <title>Complete genome sequence of Capnocytophaga ochracea KCOM 2812 isolated from actinomycosis lesion.</title>
        <authorList>
            <person name="Kook J.-K."/>
            <person name="Park S.-N."/>
            <person name="Lim Y.K."/>
        </authorList>
    </citation>
    <scope>NUCLEOTIDE SEQUENCE</scope>
    <source>
        <strain evidence="1">KCOM 28121</strain>
    </source>
</reference>
<organism evidence="1 2">
    <name type="scientific">Capnocytophaga ochracea</name>
    <dbReference type="NCBI Taxonomy" id="1018"/>
    <lineage>
        <taxon>Bacteria</taxon>
        <taxon>Pseudomonadati</taxon>
        <taxon>Bacteroidota</taxon>
        <taxon>Flavobacteriia</taxon>
        <taxon>Flavobacteriales</taxon>
        <taxon>Flavobacteriaceae</taxon>
        <taxon>Capnocytophaga</taxon>
    </lineage>
</organism>
<dbReference type="AlphaFoldDB" id="A0AA46WA04"/>
<name>A0AA46WA04_CAPOC</name>
<evidence type="ECO:0000313" key="1">
    <source>
        <dbReference type="EMBL" id="UZD42156.1"/>
    </source>
</evidence>
<accession>A0AA46WA04</accession>
<protein>
    <submittedName>
        <fullName evidence="1">Glycosyltransferase</fullName>
    </submittedName>
</protein>
<dbReference type="EMBL" id="CP110230">
    <property type="protein sequence ID" value="UZD42156.1"/>
    <property type="molecule type" value="Genomic_DNA"/>
</dbReference>
<evidence type="ECO:0000313" key="2">
    <source>
        <dbReference type="Proteomes" id="UP001163262"/>
    </source>
</evidence>
<sequence length="28" mass="3472">MRKKTEIFRRRLREFLMKKGCKEGMVSL</sequence>
<proteinExistence type="predicted"/>
<gene>
    <name evidence="1" type="ORF">OL231_10525</name>
</gene>
<dbReference type="Proteomes" id="UP001163262">
    <property type="component" value="Chromosome"/>
</dbReference>